<dbReference type="EMBL" id="CP104013">
    <property type="protein sequence ID" value="UYP46605.1"/>
    <property type="molecule type" value="Genomic_DNA"/>
</dbReference>
<evidence type="ECO:0000313" key="2">
    <source>
        <dbReference type="Proteomes" id="UP001208689"/>
    </source>
</evidence>
<dbReference type="InterPro" id="IPR036412">
    <property type="entry name" value="HAD-like_sf"/>
</dbReference>
<name>A0ABY6HSW2_9ARCH</name>
<dbReference type="NCBIfam" id="TIGR01460">
    <property type="entry name" value="HAD-SF-IIA"/>
    <property type="match status" value="1"/>
</dbReference>
<dbReference type="InterPro" id="IPR006357">
    <property type="entry name" value="HAD-SF_hydro_IIA"/>
</dbReference>
<dbReference type="SUPFAM" id="SSF56784">
    <property type="entry name" value="HAD-like"/>
    <property type="match status" value="1"/>
</dbReference>
<dbReference type="PANTHER" id="PTHR19288:SF46">
    <property type="entry name" value="HALOACID DEHALOGENASE-LIKE HYDROLASE DOMAIN-CONTAINING PROTEIN 2"/>
    <property type="match status" value="1"/>
</dbReference>
<reference evidence="1" key="1">
    <citation type="submission" date="2022-09" db="EMBL/GenBank/DDBJ databases">
        <title>Actin cytoskeleton and complex cell architecture in an #Asgard archaeon.</title>
        <authorList>
            <person name="Ponce Toledo R.I."/>
            <person name="Schleper C."/>
            <person name="Rodrigues Oliveira T."/>
            <person name="Wollweber F."/>
            <person name="Xu J."/>
            <person name="Rittmann S."/>
            <person name="Klingl A."/>
            <person name="Pilhofer M."/>
        </authorList>
    </citation>
    <scope>NUCLEOTIDE SEQUENCE</scope>
    <source>
        <strain evidence="1">B-35</strain>
    </source>
</reference>
<gene>
    <name evidence="1" type="ORF">NEF87_002890</name>
</gene>
<dbReference type="Pfam" id="PF13242">
    <property type="entry name" value="Hydrolase_like"/>
    <property type="match status" value="1"/>
</dbReference>
<proteinExistence type="predicted"/>
<dbReference type="PANTHER" id="PTHR19288">
    <property type="entry name" value="4-NITROPHENYLPHOSPHATASE-RELATED"/>
    <property type="match status" value="1"/>
</dbReference>
<dbReference type="Proteomes" id="UP001208689">
    <property type="component" value="Chromosome"/>
</dbReference>
<organism evidence="1 2">
    <name type="scientific">Candidatus Lokiarchaeum ossiferum</name>
    <dbReference type="NCBI Taxonomy" id="2951803"/>
    <lineage>
        <taxon>Archaea</taxon>
        <taxon>Promethearchaeati</taxon>
        <taxon>Promethearchaeota</taxon>
        <taxon>Promethearchaeia</taxon>
        <taxon>Promethearchaeales</taxon>
        <taxon>Promethearchaeaceae</taxon>
        <taxon>Candidatus Lokiarchaeum</taxon>
    </lineage>
</organism>
<keyword evidence="2" id="KW-1185">Reference proteome</keyword>
<dbReference type="Pfam" id="PF13344">
    <property type="entry name" value="Hydrolase_6"/>
    <property type="match status" value="1"/>
</dbReference>
<protein>
    <recommendedName>
        <fullName evidence="3">TIGR01458 family HAD-type hydrolase</fullName>
    </recommendedName>
</protein>
<accession>A0ABY6HSW2</accession>
<dbReference type="Gene3D" id="3.40.50.1000">
    <property type="entry name" value="HAD superfamily/HAD-like"/>
    <property type="match status" value="2"/>
</dbReference>
<evidence type="ECO:0000313" key="1">
    <source>
        <dbReference type="EMBL" id="UYP46605.1"/>
    </source>
</evidence>
<dbReference type="InterPro" id="IPR023214">
    <property type="entry name" value="HAD_sf"/>
</dbReference>
<sequence>MKNKLEFVKGILCDIAGTVEFKKKPIEGAIDTIQFLKDKGIRIVFLTNTDSRTPRAMYDLLKNYGFGVKKEDIFTPIVAIKEYLKSCPEKKVFFLTTKEVKKEFSEANEVSDGEQPDIVVMGDFSDDWRVEKLDQVFKYVYNGAMLIGTQGNRYFLNKAGEPCIDTGAFVRMIANATQKDFKIMGKPSEDYFHFALSKIGLSPDEVIIVGDDLESDNPGGLNSKIRSILVRTGKGRDYNKLASDIIPYLTINSIKDLKKMME</sequence>
<evidence type="ECO:0008006" key="3">
    <source>
        <dbReference type="Google" id="ProtNLM"/>
    </source>
</evidence>